<sequence length="288" mass="31044">MASPSEIKIHHQTAYPAISPKRPELSTKGKRAFVTGGGSGIGSAIATSFAQSGITHLGLLGRNEKSLLKTKAEIEKINPATTVWTYAVDLVGASATQSAIAEFAASTEGKIDILVANAGYMPELSSVTDADLEDWWKSFEISVKGNFNLLRAFRPHAAEQATVLHISTAAIHLPYMQGYSGYRSSKIAAWKLFDYFHHENPDLVLIHVHPGLIGGTAMGDKVSISVKELGLVYDDISLPGDFAVWAASEEAKFLNGRLVWATWDVSELQGMKAAIAEDETKLTVGLFV</sequence>
<organism evidence="3 4">
    <name type="scientific">Thelonectria olida</name>
    <dbReference type="NCBI Taxonomy" id="1576542"/>
    <lineage>
        <taxon>Eukaryota</taxon>
        <taxon>Fungi</taxon>
        <taxon>Dikarya</taxon>
        <taxon>Ascomycota</taxon>
        <taxon>Pezizomycotina</taxon>
        <taxon>Sordariomycetes</taxon>
        <taxon>Hypocreomycetidae</taxon>
        <taxon>Hypocreales</taxon>
        <taxon>Nectriaceae</taxon>
        <taxon>Thelonectria</taxon>
    </lineage>
</organism>
<gene>
    <name evidence="3" type="ORF">B0T10DRAFT_481269</name>
</gene>
<dbReference type="AlphaFoldDB" id="A0A9P8W924"/>
<dbReference type="GO" id="GO:0016491">
    <property type="term" value="F:oxidoreductase activity"/>
    <property type="evidence" value="ECO:0007669"/>
    <property type="project" value="UniProtKB-KW"/>
</dbReference>
<proteinExistence type="inferred from homology"/>
<evidence type="ECO:0000313" key="3">
    <source>
        <dbReference type="EMBL" id="KAH6893017.1"/>
    </source>
</evidence>
<evidence type="ECO:0000313" key="4">
    <source>
        <dbReference type="Proteomes" id="UP000777438"/>
    </source>
</evidence>
<dbReference type="CDD" id="cd05233">
    <property type="entry name" value="SDR_c"/>
    <property type="match status" value="1"/>
</dbReference>
<keyword evidence="2" id="KW-0560">Oxidoreductase</keyword>
<dbReference type="Gene3D" id="3.40.50.720">
    <property type="entry name" value="NAD(P)-binding Rossmann-like Domain"/>
    <property type="match status" value="1"/>
</dbReference>
<dbReference type="EMBL" id="JAGPYM010000006">
    <property type="protein sequence ID" value="KAH6893017.1"/>
    <property type="molecule type" value="Genomic_DNA"/>
</dbReference>
<dbReference type="Pfam" id="PF00106">
    <property type="entry name" value="adh_short"/>
    <property type="match status" value="1"/>
</dbReference>
<dbReference type="OrthoDB" id="1933717at2759"/>
<keyword evidence="4" id="KW-1185">Reference proteome</keyword>
<comment type="similarity">
    <text evidence="1">Belongs to the short-chain dehydrogenases/reductases (SDR) family.</text>
</comment>
<accession>A0A9P8W924</accession>
<dbReference type="PANTHER" id="PTHR42901">
    <property type="entry name" value="ALCOHOL DEHYDROGENASE"/>
    <property type="match status" value="1"/>
</dbReference>
<evidence type="ECO:0000256" key="1">
    <source>
        <dbReference type="ARBA" id="ARBA00006484"/>
    </source>
</evidence>
<evidence type="ECO:0000256" key="2">
    <source>
        <dbReference type="ARBA" id="ARBA00023002"/>
    </source>
</evidence>
<dbReference type="SUPFAM" id="SSF51735">
    <property type="entry name" value="NAD(P)-binding Rossmann-fold domains"/>
    <property type="match status" value="1"/>
</dbReference>
<dbReference type="PRINTS" id="PR00081">
    <property type="entry name" value="GDHRDH"/>
</dbReference>
<name>A0A9P8W924_9HYPO</name>
<comment type="caution">
    <text evidence="3">The sequence shown here is derived from an EMBL/GenBank/DDBJ whole genome shotgun (WGS) entry which is preliminary data.</text>
</comment>
<dbReference type="InterPro" id="IPR036291">
    <property type="entry name" value="NAD(P)-bd_dom_sf"/>
</dbReference>
<dbReference type="InterPro" id="IPR002347">
    <property type="entry name" value="SDR_fam"/>
</dbReference>
<dbReference type="Proteomes" id="UP000777438">
    <property type="component" value="Unassembled WGS sequence"/>
</dbReference>
<reference evidence="3 4" key="1">
    <citation type="journal article" date="2021" name="Nat. Commun.">
        <title>Genetic determinants of endophytism in the Arabidopsis root mycobiome.</title>
        <authorList>
            <person name="Mesny F."/>
            <person name="Miyauchi S."/>
            <person name="Thiergart T."/>
            <person name="Pickel B."/>
            <person name="Atanasova L."/>
            <person name="Karlsson M."/>
            <person name="Huettel B."/>
            <person name="Barry K.W."/>
            <person name="Haridas S."/>
            <person name="Chen C."/>
            <person name="Bauer D."/>
            <person name="Andreopoulos W."/>
            <person name="Pangilinan J."/>
            <person name="LaButti K."/>
            <person name="Riley R."/>
            <person name="Lipzen A."/>
            <person name="Clum A."/>
            <person name="Drula E."/>
            <person name="Henrissat B."/>
            <person name="Kohler A."/>
            <person name="Grigoriev I.V."/>
            <person name="Martin F.M."/>
            <person name="Hacquard S."/>
        </authorList>
    </citation>
    <scope>NUCLEOTIDE SEQUENCE [LARGE SCALE GENOMIC DNA]</scope>
    <source>
        <strain evidence="3 4">MPI-CAGE-CH-0241</strain>
    </source>
</reference>
<dbReference type="PANTHER" id="PTHR42901:SF1">
    <property type="entry name" value="ALCOHOL DEHYDROGENASE"/>
    <property type="match status" value="1"/>
</dbReference>
<protein>
    <submittedName>
        <fullName evidence="3">Uncharacterized protein</fullName>
    </submittedName>
</protein>